<feature type="transmembrane region" description="Helical" evidence="6">
    <location>
        <begin position="239"/>
        <end position="258"/>
    </location>
</feature>
<accession>A0ABS8KWS5</accession>
<feature type="transmembrane region" description="Helical" evidence="6">
    <location>
        <begin position="116"/>
        <end position="136"/>
    </location>
</feature>
<keyword evidence="4 6" id="KW-1133">Transmembrane helix</keyword>
<feature type="transmembrane region" description="Helical" evidence="6">
    <location>
        <begin position="207"/>
        <end position="227"/>
    </location>
</feature>
<protein>
    <submittedName>
        <fullName evidence="8">DMT family transporter</fullName>
    </submittedName>
</protein>
<evidence type="ECO:0000259" key="7">
    <source>
        <dbReference type="Pfam" id="PF00892"/>
    </source>
</evidence>
<dbReference type="Proteomes" id="UP001198862">
    <property type="component" value="Unassembled WGS sequence"/>
</dbReference>
<reference evidence="8 9" key="1">
    <citation type="submission" date="2021-11" db="EMBL/GenBank/DDBJ databases">
        <authorList>
            <person name="Lee D.-H."/>
            <person name="Kim S.-B."/>
        </authorList>
    </citation>
    <scope>NUCLEOTIDE SEQUENCE [LARGE SCALE GENOMIC DNA]</scope>
    <source>
        <strain evidence="8 9">KCTC 52223</strain>
    </source>
</reference>
<keyword evidence="5 6" id="KW-0472">Membrane</keyword>
<evidence type="ECO:0000256" key="6">
    <source>
        <dbReference type="SAM" id="Phobius"/>
    </source>
</evidence>
<organism evidence="8 9">
    <name type="scientific">Reyranella aquatilis</name>
    <dbReference type="NCBI Taxonomy" id="2035356"/>
    <lineage>
        <taxon>Bacteria</taxon>
        <taxon>Pseudomonadati</taxon>
        <taxon>Pseudomonadota</taxon>
        <taxon>Alphaproteobacteria</taxon>
        <taxon>Hyphomicrobiales</taxon>
        <taxon>Reyranellaceae</taxon>
        <taxon>Reyranella</taxon>
    </lineage>
</organism>
<dbReference type="SUPFAM" id="SSF103481">
    <property type="entry name" value="Multidrug resistance efflux transporter EmrE"/>
    <property type="match status" value="2"/>
</dbReference>
<keyword evidence="9" id="KW-1185">Reference proteome</keyword>
<proteinExistence type="inferred from homology"/>
<feature type="transmembrane region" description="Helical" evidence="6">
    <location>
        <begin position="30"/>
        <end position="48"/>
    </location>
</feature>
<comment type="subcellular location">
    <subcellularLocation>
        <location evidence="1">Membrane</location>
        <topology evidence="1">Multi-pass membrane protein</topology>
    </subcellularLocation>
</comment>
<feature type="domain" description="EamA" evidence="7">
    <location>
        <begin position="4"/>
        <end position="132"/>
    </location>
</feature>
<dbReference type="InterPro" id="IPR037185">
    <property type="entry name" value="EmrE-like"/>
</dbReference>
<dbReference type="InterPro" id="IPR050638">
    <property type="entry name" value="AA-Vitamin_Transporters"/>
</dbReference>
<comment type="caution">
    <text evidence="8">The sequence shown here is derived from an EMBL/GenBank/DDBJ whole genome shotgun (WGS) entry which is preliminary data.</text>
</comment>
<dbReference type="PANTHER" id="PTHR32322:SF2">
    <property type="entry name" value="EAMA DOMAIN-CONTAINING PROTEIN"/>
    <property type="match status" value="1"/>
</dbReference>
<keyword evidence="3 6" id="KW-0812">Transmembrane</keyword>
<gene>
    <name evidence="8" type="ORF">LJ725_16375</name>
</gene>
<sequence length="290" mass="29979">MAALVLFVFLDALCYPLITLGLQSAPHLTFAFLRALIAGCALGLLVLVLKRPIPRGAGVWLRLGGIGLGTTSLGFAGMFHASEFVAPGMATIISHTQPFVAAILAFFFLRERLAPLQLFGLVVAFSGVVVVSIPQLSAGGTIAFAAGLVYLAVATLGVAAGNILTKSLGAKVDPLVGTAAQLLIGSIPLGIATAIEGHSTAIDWTPKFVAALLGLALLGSALARSLWFSILETVPLSQANAFTFLSPFIAVVLGVMFFSESISFATAAGLVLTTVGVVFVEHGPRSRYTK</sequence>
<feature type="transmembrane region" description="Helical" evidence="6">
    <location>
        <begin position="60"/>
        <end position="79"/>
    </location>
</feature>
<evidence type="ECO:0000256" key="5">
    <source>
        <dbReference type="ARBA" id="ARBA00023136"/>
    </source>
</evidence>
<name>A0ABS8KWS5_9HYPH</name>
<evidence type="ECO:0000256" key="2">
    <source>
        <dbReference type="ARBA" id="ARBA00007362"/>
    </source>
</evidence>
<feature type="transmembrane region" description="Helical" evidence="6">
    <location>
        <begin position="142"/>
        <end position="163"/>
    </location>
</feature>
<feature type="transmembrane region" description="Helical" evidence="6">
    <location>
        <begin position="175"/>
        <end position="195"/>
    </location>
</feature>
<feature type="transmembrane region" description="Helical" evidence="6">
    <location>
        <begin position="85"/>
        <end position="109"/>
    </location>
</feature>
<dbReference type="Gene3D" id="1.10.3730.20">
    <property type="match status" value="1"/>
</dbReference>
<evidence type="ECO:0000313" key="8">
    <source>
        <dbReference type="EMBL" id="MCC8430552.1"/>
    </source>
</evidence>
<evidence type="ECO:0000313" key="9">
    <source>
        <dbReference type="Proteomes" id="UP001198862"/>
    </source>
</evidence>
<evidence type="ECO:0000256" key="4">
    <source>
        <dbReference type="ARBA" id="ARBA00022989"/>
    </source>
</evidence>
<evidence type="ECO:0000256" key="3">
    <source>
        <dbReference type="ARBA" id="ARBA00022692"/>
    </source>
</evidence>
<dbReference type="RefSeq" id="WP_230551717.1">
    <property type="nucleotide sequence ID" value="NZ_JAJISD010000007.1"/>
</dbReference>
<dbReference type="InterPro" id="IPR000620">
    <property type="entry name" value="EamA_dom"/>
</dbReference>
<dbReference type="Pfam" id="PF00892">
    <property type="entry name" value="EamA"/>
    <property type="match status" value="2"/>
</dbReference>
<evidence type="ECO:0000256" key="1">
    <source>
        <dbReference type="ARBA" id="ARBA00004141"/>
    </source>
</evidence>
<feature type="domain" description="EamA" evidence="7">
    <location>
        <begin position="147"/>
        <end position="280"/>
    </location>
</feature>
<comment type="similarity">
    <text evidence="2">Belongs to the EamA transporter family.</text>
</comment>
<dbReference type="PANTHER" id="PTHR32322">
    <property type="entry name" value="INNER MEMBRANE TRANSPORTER"/>
    <property type="match status" value="1"/>
</dbReference>
<feature type="transmembrane region" description="Helical" evidence="6">
    <location>
        <begin position="264"/>
        <end position="280"/>
    </location>
</feature>
<dbReference type="EMBL" id="JAJISD010000007">
    <property type="protein sequence ID" value="MCC8430552.1"/>
    <property type="molecule type" value="Genomic_DNA"/>
</dbReference>